<dbReference type="AlphaFoldDB" id="A0A6J3MCN5"/>
<evidence type="ECO:0000259" key="2">
    <source>
        <dbReference type="Pfam" id="PF08547"/>
    </source>
</evidence>
<dbReference type="RefSeq" id="XP_033462822.1">
    <property type="nucleotide sequence ID" value="XM_033603860.1"/>
</dbReference>
<dbReference type="OrthoDB" id="426386at2759"/>
<sequence length="257" mass="28130">MAKRSAALPLFGGEKKWEAGDWTASDDRVRGGKSQSYLEISGGIGRFYGNLDIQTLGGAGFASQRTTGEDCSWDLSKYAGIQIAVAKGDKKRYTLTLKDELLPTNETNGREQASISYECDFELPPQTIPGDATDRVVFIPWSSLNATYRGRLQPDAKPIDLEHVKRFSLMMRSFFGTQEGDFSLSIRSISALAEVPDQTYAVAARDSNGLEKGLPAATARAQPWDKLPVVLVASLCLFAVYYFTGRHSCRLGPSNVV</sequence>
<gene>
    <name evidence="4" type="ORF">K489DRAFT_376170</name>
</gene>
<protein>
    <submittedName>
        <fullName evidence="4">CIA30-domain-containing protein</fullName>
    </submittedName>
</protein>
<dbReference type="GO" id="GO:0051082">
    <property type="term" value="F:unfolded protein binding"/>
    <property type="evidence" value="ECO:0007669"/>
    <property type="project" value="TreeGrafter"/>
</dbReference>
<dbReference type="Proteomes" id="UP000504637">
    <property type="component" value="Unplaced"/>
</dbReference>
<dbReference type="PANTHER" id="PTHR13194">
    <property type="entry name" value="COMPLEX I INTERMEDIATE-ASSOCIATED PROTEIN 30"/>
    <property type="match status" value="1"/>
</dbReference>
<evidence type="ECO:0000313" key="4">
    <source>
        <dbReference type="RefSeq" id="XP_033462822.1"/>
    </source>
</evidence>
<reference evidence="4" key="3">
    <citation type="submission" date="2025-08" db="UniProtKB">
        <authorList>
            <consortium name="RefSeq"/>
        </authorList>
    </citation>
    <scope>IDENTIFICATION</scope>
    <source>
        <strain evidence="4">CBS 342.82</strain>
    </source>
</reference>
<dbReference type="InterPro" id="IPR008979">
    <property type="entry name" value="Galactose-bd-like_sf"/>
</dbReference>
<proteinExistence type="inferred from homology"/>
<dbReference type="GO" id="GO:0010257">
    <property type="term" value="P:NADH dehydrogenase complex assembly"/>
    <property type="evidence" value="ECO:0007669"/>
    <property type="project" value="TreeGrafter"/>
</dbReference>
<dbReference type="GeneID" id="54361660"/>
<name>A0A6J3MCN5_9PEZI</name>
<feature type="domain" description="NADH:ubiquinone oxidoreductase intermediate-associated protein 30" evidence="2">
    <location>
        <begin position="18"/>
        <end position="186"/>
    </location>
</feature>
<reference evidence="4" key="1">
    <citation type="submission" date="2020-01" db="EMBL/GenBank/DDBJ databases">
        <authorList>
            <consortium name="DOE Joint Genome Institute"/>
            <person name="Haridas S."/>
            <person name="Albert R."/>
            <person name="Binder M."/>
            <person name="Bloem J."/>
            <person name="Labutti K."/>
            <person name="Salamov A."/>
            <person name="Andreopoulos B."/>
            <person name="Baker S.E."/>
            <person name="Barry K."/>
            <person name="Bills G."/>
            <person name="Bluhm B.H."/>
            <person name="Cannon C."/>
            <person name="Castanera R."/>
            <person name="Culley D.E."/>
            <person name="Daum C."/>
            <person name="Ezra D."/>
            <person name="Gonzalez J.B."/>
            <person name="Henrissat B."/>
            <person name="Kuo A."/>
            <person name="Liang C."/>
            <person name="Lipzen A."/>
            <person name="Lutzoni F."/>
            <person name="Magnuson J."/>
            <person name="Mondo S."/>
            <person name="Nolan M."/>
            <person name="Ohm R."/>
            <person name="Pangilinan J."/>
            <person name="Park H.-J."/>
            <person name="Ramirez L."/>
            <person name="Alfaro M."/>
            <person name="Sun H."/>
            <person name="Tritt A."/>
            <person name="Yoshinaga Y."/>
            <person name="Zwiers L.-H."/>
            <person name="Turgeon B.G."/>
            <person name="Goodwin S.B."/>
            <person name="Spatafora J.W."/>
            <person name="Crous P.W."/>
            <person name="Grigoriev I.V."/>
        </authorList>
    </citation>
    <scope>NUCLEOTIDE SEQUENCE</scope>
    <source>
        <strain evidence="4">CBS 342.82</strain>
    </source>
</reference>
<evidence type="ECO:0000256" key="1">
    <source>
        <dbReference type="ARBA" id="ARBA00007884"/>
    </source>
</evidence>
<keyword evidence="3" id="KW-1185">Reference proteome</keyword>
<comment type="similarity">
    <text evidence="1">Belongs to the CIA30 family.</text>
</comment>
<evidence type="ECO:0000313" key="3">
    <source>
        <dbReference type="Proteomes" id="UP000504637"/>
    </source>
</evidence>
<dbReference type="SUPFAM" id="SSF49785">
    <property type="entry name" value="Galactose-binding domain-like"/>
    <property type="match status" value="1"/>
</dbReference>
<accession>A0A6J3MCN5</accession>
<dbReference type="PANTHER" id="PTHR13194:SF19">
    <property type="entry name" value="NAD(P)-BINDING ROSSMANN-FOLD SUPERFAMILY PROTEIN"/>
    <property type="match status" value="1"/>
</dbReference>
<dbReference type="InterPro" id="IPR013857">
    <property type="entry name" value="NADH-UbQ_OxRdtase-assoc_prot30"/>
</dbReference>
<dbReference type="Pfam" id="PF08547">
    <property type="entry name" value="CIA30"/>
    <property type="match status" value="1"/>
</dbReference>
<reference evidence="4" key="2">
    <citation type="submission" date="2020-04" db="EMBL/GenBank/DDBJ databases">
        <authorList>
            <consortium name="NCBI Genome Project"/>
        </authorList>
    </citation>
    <scope>NUCLEOTIDE SEQUENCE</scope>
    <source>
        <strain evidence="4">CBS 342.82</strain>
    </source>
</reference>
<dbReference type="InterPro" id="IPR039131">
    <property type="entry name" value="NDUFAF1"/>
</dbReference>
<organism evidence="4">
    <name type="scientific">Dissoconium aciculare CBS 342.82</name>
    <dbReference type="NCBI Taxonomy" id="1314786"/>
    <lineage>
        <taxon>Eukaryota</taxon>
        <taxon>Fungi</taxon>
        <taxon>Dikarya</taxon>
        <taxon>Ascomycota</taxon>
        <taxon>Pezizomycotina</taxon>
        <taxon>Dothideomycetes</taxon>
        <taxon>Dothideomycetidae</taxon>
        <taxon>Mycosphaerellales</taxon>
        <taxon>Dissoconiaceae</taxon>
        <taxon>Dissoconium</taxon>
    </lineage>
</organism>